<reference evidence="1" key="2">
    <citation type="journal article" date="2022" name="New Phytol.">
        <title>Evolutionary transition to the ectomycorrhizal habit in the genomes of a hyperdiverse lineage of mushroom-forming fungi.</title>
        <authorList>
            <person name="Looney B."/>
            <person name="Miyauchi S."/>
            <person name="Morin E."/>
            <person name="Drula E."/>
            <person name="Courty P.E."/>
            <person name="Kohler A."/>
            <person name="Kuo A."/>
            <person name="LaButti K."/>
            <person name="Pangilinan J."/>
            <person name="Lipzen A."/>
            <person name="Riley R."/>
            <person name="Andreopoulos W."/>
            <person name="He G."/>
            <person name="Johnson J."/>
            <person name="Nolan M."/>
            <person name="Tritt A."/>
            <person name="Barry K.W."/>
            <person name="Grigoriev I.V."/>
            <person name="Nagy L.G."/>
            <person name="Hibbett D."/>
            <person name="Henrissat B."/>
            <person name="Matheny P.B."/>
            <person name="Labbe J."/>
            <person name="Martin F.M."/>
        </authorList>
    </citation>
    <scope>NUCLEOTIDE SEQUENCE</scope>
    <source>
        <strain evidence="1">HHB10654</strain>
    </source>
</reference>
<name>A0ACB8TH15_9AGAM</name>
<keyword evidence="2" id="KW-1185">Reference proteome</keyword>
<evidence type="ECO:0000313" key="1">
    <source>
        <dbReference type="EMBL" id="KAI0067741.1"/>
    </source>
</evidence>
<gene>
    <name evidence="1" type="ORF">BV25DRAFT_1793920</name>
</gene>
<dbReference type="EMBL" id="MU277189">
    <property type="protein sequence ID" value="KAI0067741.1"/>
    <property type="molecule type" value="Genomic_DNA"/>
</dbReference>
<sequence length="311" mass="34531">MSSSHSKRIIVTEPLLRTGCLLGEGPLYDAHTSTLHFVDILDKKVFHLNTETLSLDYEQFSEPVTCLALRRNRKGLACATASGIAIIEGRSDLRYITQPIPEEDRPFKRFNDGACDRQGRFFIGSVFSKERNLPGLLHRYDPEDGTCVVVDEGPFTDTNGIGWSADDKTMYFTDSLTNIIYAYDYDNGMISNRRVFVDAIAQGLPEGSFCDGLCLDSEGCIWSARWGGSRINRFDKDGKIDVEVLFPTAYSITACCFGGPNEDQLFVTSAHTSALGGDGSRQAQYPHSGDLFVVDLSGQYRGGKWRHEFAL</sequence>
<protein>
    <submittedName>
        <fullName evidence="1">Uncharacterized protein</fullName>
    </submittedName>
</protein>
<proteinExistence type="predicted"/>
<dbReference type="Proteomes" id="UP000814140">
    <property type="component" value="Unassembled WGS sequence"/>
</dbReference>
<comment type="caution">
    <text evidence="1">The sequence shown here is derived from an EMBL/GenBank/DDBJ whole genome shotgun (WGS) entry which is preliminary data.</text>
</comment>
<organism evidence="1 2">
    <name type="scientific">Artomyces pyxidatus</name>
    <dbReference type="NCBI Taxonomy" id="48021"/>
    <lineage>
        <taxon>Eukaryota</taxon>
        <taxon>Fungi</taxon>
        <taxon>Dikarya</taxon>
        <taxon>Basidiomycota</taxon>
        <taxon>Agaricomycotina</taxon>
        <taxon>Agaricomycetes</taxon>
        <taxon>Russulales</taxon>
        <taxon>Auriscalpiaceae</taxon>
        <taxon>Artomyces</taxon>
    </lineage>
</organism>
<accession>A0ACB8TH15</accession>
<evidence type="ECO:0000313" key="2">
    <source>
        <dbReference type="Proteomes" id="UP000814140"/>
    </source>
</evidence>
<reference evidence="1" key="1">
    <citation type="submission" date="2021-03" db="EMBL/GenBank/DDBJ databases">
        <authorList>
            <consortium name="DOE Joint Genome Institute"/>
            <person name="Ahrendt S."/>
            <person name="Looney B.P."/>
            <person name="Miyauchi S."/>
            <person name="Morin E."/>
            <person name="Drula E."/>
            <person name="Courty P.E."/>
            <person name="Chicoki N."/>
            <person name="Fauchery L."/>
            <person name="Kohler A."/>
            <person name="Kuo A."/>
            <person name="Labutti K."/>
            <person name="Pangilinan J."/>
            <person name="Lipzen A."/>
            <person name="Riley R."/>
            <person name="Andreopoulos W."/>
            <person name="He G."/>
            <person name="Johnson J."/>
            <person name="Barry K.W."/>
            <person name="Grigoriev I.V."/>
            <person name="Nagy L."/>
            <person name="Hibbett D."/>
            <person name="Henrissat B."/>
            <person name="Matheny P.B."/>
            <person name="Labbe J."/>
            <person name="Martin F."/>
        </authorList>
    </citation>
    <scope>NUCLEOTIDE SEQUENCE</scope>
    <source>
        <strain evidence="1">HHB10654</strain>
    </source>
</reference>